<name>A0A8B6GZP1_MYTGA</name>
<dbReference type="OrthoDB" id="413313at2759"/>
<dbReference type="PANTHER" id="PTHR10974:SF73">
    <property type="entry name" value="FI21235P1"/>
    <property type="match status" value="1"/>
</dbReference>
<dbReference type="FunFam" id="3.40.720.10:FF:000017">
    <property type="entry name" value="Predicted protein"/>
    <property type="match status" value="1"/>
</dbReference>
<accession>A0A8B6GZP1</accession>
<evidence type="ECO:0000313" key="2">
    <source>
        <dbReference type="Proteomes" id="UP000596742"/>
    </source>
</evidence>
<evidence type="ECO:0000313" key="1">
    <source>
        <dbReference type="EMBL" id="VDI71643.1"/>
    </source>
</evidence>
<dbReference type="Pfam" id="PF02995">
    <property type="entry name" value="DUF229"/>
    <property type="match status" value="1"/>
</dbReference>
<organism evidence="1 2">
    <name type="scientific">Mytilus galloprovincialis</name>
    <name type="common">Mediterranean mussel</name>
    <dbReference type="NCBI Taxonomy" id="29158"/>
    <lineage>
        <taxon>Eukaryota</taxon>
        <taxon>Metazoa</taxon>
        <taxon>Spiralia</taxon>
        <taxon>Lophotrochozoa</taxon>
        <taxon>Mollusca</taxon>
        <taxon>Bivalvia</taxon>
        <taxon>Autobranchia</taxon>
        <taxon>Pteriomorphia</taxon>
        <taxon>Mytilida</taxon>
        <taxon>Mytiloidea</taxon>
        <taxon>Mytilidae</taxon>
        <taxon>Mytilinae</taxon>
        <taxon>Mytilus</taxon>
    </lineage>
</organism>
<dbReference type="SUPFAM" id="SSF53649">
    <property type="entry name" value="Alkaline phosphatase-like"/>
    <property type="match status" value="1"/>
</dbReference>
<sequence length="632" mass="72507">MRMRQGTRRVLLVLGFILTGIYIGMSMSNAIVSPTIVLSTRSVQRKRDQVCVQPKLNPFEGDYAKHFHSVDPVKCSEDTDWVSVSNGSVFITSEAKKNHGSISCQLTYFDRIDDFRNKDLETVTLSDSSVLPLKSDFVKVHCTAKDKNVYENVHVGVRNVPEYHNKIANLTSGLGLDVLILGFDSLSHMTYMRKLKKTYEYFTETLKGTTLNGYNIVGDGTPQALIPIFTGKTELELPRTLKRLPKKDFVDIYPMVWKDFQKTGYVTAWGEDCPDIGTFTYRMVGFKEQPTDHYMRPFHIAAQRQYYRKHKKLCLGSKRRSQVFMQWIRDIYTTYDKVPKFVFGFHSEVSHGDNNMVETADEDMVDLLKFLNDGKYLRDTLVILMSDHGARFSSLRSSLQGKQEERLPFFGFSFPEWFKSKHSAAYQNFKLNVDRLTCPFDLHPTFLDILNFQGTGMGDTSNRGISLFKEIPKTRTCDSAGIANHWCACLNWESLNNEDQAVLKVSNYVVSEINKLTEPHRKLCQKLTLKNVLRAQKLLPETDMLLFKKTNDADGFRADLSDNTAIGQTTYQVWVYTTPGDGLFEVTVNHNVQADTFILHESSISRVNKYGDAPKCIETEHEELRKYCYCYK</sequence>
<keyword evidence="2" id="KW-1185">Reference proteome</keyword>
<dbReference type="GO" id="GO:0005615">
    <property type="term" value="C:extracellular space"/>
    <property type="evidence" value="ECO:0007669"/>
    <property type="project" value="TreeGrafter"/>
</dbReference>
<comment type="caution">
    <text evidence="1">The sequence shown here is derived from an EMBL/GenBank/DDBJ whole genome shotgun (WGS) entry which is preliminary data.</text>
</comment>
<dbReference type="AlphaFoldDB" id="A0A8B6GZP1"/>
<dbReference type="CDD" id="cd16021">
    <property type="entry name" value="ALP_like"/>
    <property type="match status" value="1"/>
</dbReference>
<dbReference type="InterPro" id="IPR017850">
    <property type="entry name" value="Alkaline_phosphatase_core_sf"/>
</dbReference>
<dbReference type="PANTHER" id="PTHR10974">
    <property type="entry name" value="FI08016P-RELATED"/>
    <property type="match status" value="1"/>
</dbReference>
<proteinExistence type="predicted"/>
<reference evidence="1" key="1">
    <citation type="submission" date="2018-11" db="EMBL/GenBank/DDBJ databases">
        <authorList>
            <person name="Alioto T."/>
            <person name="Alioto T."/>
        </authorList>
    </citation>
    <scope>NUCLEOTIDE SEQUENCE</scope>
</reference>
<dbReference type="Gene3D" id="3.40.720.10">
    <property type="entry name" value="Alkaline Phosphatase, subunit A"/>
    <property type="match status" value="1"/>
</dbReference>
<protein>
    <recommendedName>
        <fullName evidence="3">DUF229 domain containing protein</fullName>
    </recommendedName>
</protein>
<dbReference type="EMBL" id="UYJE01009247">
    <property type="protein sequence ID" value="VDI71643.1"/>
    <property type="molecule type" value="Genomic_DNA"/>
</dbReference>
<gene>
    <name evidence="1" type="ORF">MGAL_10B011742</name>
</gene>
<dbReference type="Proteomes" id="UP000596742">
    <property type="component" value="Unassembled WGS sequence"/>
</dbReference>
<dbReference type="InterPro" id="IPR004245">
    <property type="entry name" value="DUF229"/>
</dbReference>
<evidence type="ECO:0008006" key="3">
    <source>
        <dbReference type="Google" id="ProtNLM"/>
    </source>
</evidence>